<proteinExistence type="predicted"/>
<reference evidence="1" key="1">
    <citation type="submission" date="2021-05" db="EMBL/GenBank/DDBJ databases">
        <title>Complete genome sequence of the cellulolytic planctomycete Telmatocola sphagniphila SP2T and characterization of the first cellulase from planctomycetes.</title>
        <authorList>
            <person name="Rakitin A.L."/>
            <person name="Beletsky A.V."/>
            <person name="Naumoff D.G."/>
            <person name="Kulichevskaya I.S."/>
            <person name="Mardanov A.V."/>
            <person name="Ravin N.V."/>
            <person name="Dedysh S.N."/>
        </authorList>
    </citation>
    <scope>NUCLEOTIDE SEQUENCE</scope>
    <source>
        <strain evidence="1">SP2T</strain>
    </source>
</reference>
<dbReference type="EMBL" id="CP074694">
    <property type="protein sequence ID" value="QVL33756.1"/>
    <property type="molecule type" value="Genomic_DNA"/>
</dbReference>
<organism evidence="1 2">
    <name type="scientific">Telmatocola sphagniphila</name>
    <dbReference type="NCBI Taxonomy" id="1123043"/>
    <lineage>
        <taxon>Bacteria</taxon>
        <taxon>Pseudomonadati</taxon>
        <taxon>Planctomycetota</taxon>
        <taxon>Planctomycetia</taxon>
        <taxon>Gemmatales</taxon>
        <taxon>Gemmataceae</taxon>
    </lineage>
</organism>
<dbReference type="Proteomes" id="UP000676194">
    <property type="component" value="Chromosome"/>
</dbReference>
<evidence type="ECO:0000313" key="1">
    <source>
        <dbReference type="EMBL" id="QVL33756.1"/>
    </source>
</evidence>
<keyword evidence="2" id="KW-1185">Reference proteome</keyword>
<name>A0A8E6B9S0_9BACT</name>
<accession>A0A8E6B9S0</accession>
<dbReference type="RefSeq" id="WP_213498725.1">
    <property type="nucleotide sequence ID" value="NZ_CP074694.1"/>
</dbReference>
<gene>
    <name evidence="1" type="ORF">KIH39_07570</name>
</gene>
<dbReference type="KEGG" id="tsph:KIH39_07570"/>
<protein>
    <submittedName>
        <fullName evidence="1">Uncharacterized protein</fullName>
    </submittedName>
</protein>
<dbReference type="AlphaFoldDB" id="A0A8E6B9S0"/>
<evidence type="ECO:0000313" key="2">
    <source>
        <dbReference type="Proteomes" id="UP000676194"/>
    </source>
</evidence>
<sequence length="75" mass="8744">MSNPFPIENRAGLAEERFAPWRTLLRTQSSVKQILDWMFEHNPPLAPADLLAQDEFSHDLIVPVREGYWLVYDCT</sequence>